<comment type="subunit">
    <text evidence="9">Forms a complex with SecF. Part of the essential Sec protein translocation apparatus which comprises SecA, SecYEG and auxiliary proteins SecDF. Other proteins may also be involved.</text>
</comment>
<proteinExistence type="inferred from homology"/>
<feature type="domain" description="Protein export membrane protein SecD/SecF C-terminal" evidence="11">
    <location>
        <begin position="261"/>
        <end position="440"/>
    </location>
</feature>
<dbReference type="GO" id="GO:0065002">
    <property type="term" value="P:intracellular protein transmembrane transport"/>
    <property type="evidence" value="ECO:0007669"/>
    <property type="project" value="UniProtKB-UniRule"/>
</dbReference>
<evidence type="ECO:0000259" key="11">
    <source>
        <dbReference type="Pfam" id="PF02355"/>
    </source>
</evidence>
<evidence type="ECO:0000256" key="1">
    <source>
        <dbReference type="ARBA" id="ARBA00004651"/>
    </source>
</evidence>
<feature type="transmembrane region" description="Helical" evidence="9">
    <location>
        <begin position="410"/>
        <end position="436"/>
    </location>
</feature>
<dbReference type="Pfam" id="PF21760">
    <property type="entry name" value="SecD_1st"/>
    <property type="match status" value="1"/>
</dbReference>
<feature type="domain" description="Protein translocase subunit SecDF P1" evidence="12">
    <location>
        <begin position="79"/>
        <end position="137"/>
    </location>
</feature>
<dbReference type="InterPro" id="IPR048634">
    <property type="entry name" value="SecD_SecF_C"/>
</dbReference>
<dbReference type="Gene3D" id="3.30.70.3400">
    <property type="match status" value="1"/>
</dbReference>
<feature type="transmembrane region" description="Helical" evidence="9">
    <location>
        <begin position="332"/>
        <end position="353"/>
    </location>
</feature>
<keyword evidence="5 9" id="KW-0653">Protein transport</keyword>
<feature type="compositionally biased region" description="Polar residues" evidence="10">
    <location>
        <begin position="140"/>
        <end position="159"/>
    </location>
</feature>
<keyword evidence="4 9" id="KW-0812">Transmembrane</keyword>
<name>A0A2H0BTS9_9BACT</name>
<dbReference type="Gene3D" id="3.30.1360.200">
    <property type="match status" value="1"/>
</dbReference>
<comment type="similarity">
    <text evidence="9">Belongs to the SecD/SecF family. SecD subfamily.</text>
</comment>
<comment type="caution">
    <text evidence="9">Lacks conserved residue(s) required for the propagation of feature annotation.</text>
</comment>
<keyword evidence="8 9" id="KW-0472">Membrane</keyword>
<evidence type="ECO:0000256" key="8">
    <source>
        <dbReference type="ARBA" id="ARBA00023136"/>
    </source>
</evidence>
<evidence type="ECO:0000256" key="7">
    <source>
        <dbReference type="ARBA" id="ARBA00023010"/>
    </source>
</evidence>
<feature type="domain" description="SecDF P1 head subdomain" evidence="13">
    <location>
        <begin position="165"/>
        <end position="260"/>
    </location>
</feature>
<dbReference type="PANTHER" id="PTHR30081:SF1">
    <property type="entry name" value="PROTEIN TRANSLOCASE SUBUNIT SECD"/>
    <property type="match status" value="1"/>
</dbReference>
<evidence type="ECO:0000256" key="4">
    <source>
        <dbReference type="ARBA" id="ARBA00022692"/>
    </source>
</evidence>
<gene>
    <name evidence="9 14" type="primary">secD</name>
    <name evidence="14" type="ORF">COW99_06095</name>
</gene>
<keyword evidence="7 9" id="KW-0811">Translocation</keyword>
<dbReference type="Pfam" id="PF02355">
    <property type="entry name" value="SecD_SecF_C"/>
    <property type="match status" value="1"/>
</dbReference>
<dbReference type="NCBIfam" id="TIGR00916">
    <property type="entry name" value="2A0604s01"/>
    <property type="match status" value="1"/>
</dbReference>
<evidence type="ECO:0000256" key="2">
    <source>
        <dbReference type="ARBA" id="ARBA00022448"/>
    </source>
</evidence>
<evidence type="ECO:0000256" key="6">
    <source>
        <dbReference type="ARBA" id="ARBA00022989"/>
    </source>
</evidence>
<dbReference type="Pfam" id="PF22599">
    <property type="entry name" value="SecDF_P1_head"/>
    <property type="match status" value="1"/>
</dbReference>
<dbReference type="HAMAP" id="MF_01463_B">
    <property type="entry name" value="SecD_B"/>
    <property type="match status" value="1"/>
</dbReference>
<evidence type="ECO:0000256" key="3">
    <source>
        <dbReference type="ARBA" id="ARBA00022475"/>
    </source>
</evidence>
<keyword evidence="6 9" id="KW-1133">Transmembrane helix</keyword>
<dbReference type="GO" id="GO:0015450">
    <property type="term" value="F:protein-transporting ATPase activity"/>
    <property type="evidence" value="ECO:0007669"/>
    <property type="project" value="InterPro"/>
</dbReference>
<dbReference type="GO" id="GO:0005886">
    <property type="term" value="C:plasma membrane"/>
    <property type="evidence" value="ECO:0007669"/>
    <property type="project" value="UniProtKB-SubCell"/>
</dbReference>
<protein>
    <recommendedName>
        <fullName evidence="9">Protein translocase subunit SecD</fullName>
    </recommendedName>
</protein>
<dbReference type="InterPro" id="IPR048631">
    <property type="entry name" value="SecD_1st"/>
</dbReference>
<reference evidence="14 15" key="1">
    <citation type="submission" date="2017-09" db="EMBL/GenBank/DDBJ databases">
        <title>Depth-based differentiation of microbial function through sediment-hosted aquifers and enrichment of novel symbionts in the deep terrestrial subsurface.</title>
        <authorList>
            <person name="Probst A.J."/>
            <person name="Ladd B."/>
            <person name="Jarett J.K."/>
            <person name="Geller-Mcgrath D.E."/>
            <person name="Sieber C.M."/>
            <person name="Emerson J.B."/>
            <person name="Anantharaman K."/>
            <person name="Thomas B.C."/>
            <person name="Malmstrom R."/>
            <person name="Stieglmeier M."/>
            <person name="Klingl A."/>
            <person name="Woyke T."/>
            <person name="Ryan C.M."/>
            <person name="Banfield J.F."/>
        </authorList>
    </citation>
    <scope>NUCLEOTIDE SEQUENCE [LARGE SCALE GENOMIC DNA]</scope>
    <source>
        <strain evidence="14">CG22_combo_CG10-13_8_21_14_all_38_20</strain>
    </source>
</reference>
<dbReference type="Gene3D" id="1.20.1640.10">
    <property type="entry name" value="Multidrug efflux transporter AcrB transmembrane domain"/>
    <property type="match status" value="1"/>
</dbReference>
<dbReference type="InterPro" id="IPR005791">
    <property type="entry name" value="SecD"/>
</dbReference>
<evidence type="ECO:0000256" key="5">
    <source>
        <dbReference type="ARBA" id="ARBA00022927"/>
    </source>
</evidence>
<dbReference type="GO" id="GO:0043952">
    <property type="term" value="P:protein transport by the Sec complex"/>
    <property type="evidence" value="ECO:0007669"/>
    <property type="project" value="UniProtKB-UniRule"/>
</dbReference>
<evidence type="ECO:0000256" key="10">
    <source>
        <dbReference type="SAM" id="MobiDB-lite"/>
    </source>
</evidence>
<dbReference type="AlphaFoldDB" id="A0A2H0BTS9"/>
<keyword evidence="2 9" id="KW-0813">Transport</keyword>
<dbReference type="SUPFAM" id="SSF82866">
    <property type="entry name" value="Multidrug efflux transporter AcrB transmembrane domain"/>
    <property type="match status" value="1"/>
</dbReference>
<dbReference type="InterPro" id="IPR055344">
    <property type="entry name" value="SecD_SecF_C_bact"/>
</dbReference>
<comment type="function">
    <text evidence="9">Part of the Sec protein translocase complex. Interacts with the SecYEG preprotein conducting channel. SecDF uses the proton motive force (PMF) to complete protein translocation after the ATP-dependent function of SecA.</text>
</comment>
<dbReference type="GO" id="GO:0006605">
    <property type="term" value="P:protein targeting"/>
    <property type="evidence" value="ECO:0007669"/>
    <property type="project" value="UniProtKB-UniRule"/>
</dbReference>
<accession>A0A2H0BTS9</accession>
<feature type="region of interest" description="Disordered" evidence="10">
    <location>
        <begin position="135"/>
        <end position="162"/>
    </location>
</feature>
<evidence type="ECO:0000313" key="15">
    <source>
        <dbReference type="Proteomes" id="UP000231246"/>
    </source>
</evidence>
<comment type="subcellular location">
    <subcellularLocation>
        <location evidence="1 9">Cell membrane</location>
        <topology evidence="1 9">Multi-pass membrane protein</topology>
    </subcellularLocation>
</comment>
<sequence length="444" mass="48711">MQKRRFSVWLIFILTLFSLLVILPEQFYGLSGINIAFGKVRIHKSFRTSLGLDLAGGSHLVFEAKLEEIDQADRERALEGARNIIERRVNYFGISEAQVQTSKSGASYRIIVELPGVEDVGNAVDLIGKTAQLKFRESPESTPSADEASQTAELSSTYGPFTIDSGITGRNLKRAEVQFDQQSGEPVVGLMFDNEGAKLFAEATKRNINRQLAIFLDDQIMSAPRVNEAITGGQAQISGGFTIDAAKQLTTQLNAGALPVSIELISQRNIGPTLGQVAIDKSILAGSVGLLMVAFFMIGFYGQMGVIAVVALIIYGLISFMVFKVIPVTLTLSGIAGFMLSIGMAVDANILIFERVREEIRDGLPWQQAMEIAFGRAWDSIRDANVATLLTTFILFNPLDWQFLPRFGLIRGFALTLAIGVIIGLFTGVFVTRTLMRMFYRSKK</sequence>
<evidence type="ECO:0000313" key="14">
    <source>
        <dbReference type="EMBL" id="PIP61062.1"/>
    </source>
</evidence>
<comment type="caution">
    <text evidence="14">The sequence shown here is derived from an EMBL/GenBank/DDBJ whole genome shotgun (WGS) entry which is preliminary data.</text>
</comment>
<keyword evidence="3 9" id="KW-1003">Cell membrane</keyword>
<dbReference type="Proteomes" id="UP000231246">
    <property type="component" value="Unassembled WGS sequence"/>
</dbReference>
<dbReference type="InterPro" id="IPR054384">
    <property type="entry name" value="SecDF_P1_head"/>
</dbReference>
<evidence type="ECO:0000256" key="9">
    <source>
        <dbReference type="HAMAP-Rule" id="MF_01463"/>
    </source>
</evidence>
<dbReference type="EMBL" id="PCTA01000035">
    <property type="protein sequence ID" value="PIP61062.1"/>
    <property type="molecule type" value="Genomic_DNA"/>
</dbReference>
<dbReference type="PANTHER" id="PTHR30081">
    <property type="entry name" value="PROTEIN-EXPORT MEMBRANE PROTEIN SEC"/>
    <property type="match status" value="1"/>
</dbReference>
<dbReference type="InterPro" id="IPR022813">
    <property type="entry name" value="SecD/SecF_arch_bac"/>
</dbReference>
<evidence type="ECO:0000259" key="13">
    <source>
        <dbReference type="Pfam" id="PF22599"/>
    </source>
</evidence>
<organism evidence="14 15">
    <name type="scientific">Candidatus Roizmanbacteria bacterium CG22_combo_CG10-13_8_21_14_all_38_20</name>
    <dbReference type="NCBI Taxonomy" id="1974862"/>
    <lineage>
        <taxon>Bacteria</taxon>
        <taxon>Candidatus Roizmaniibacteriota</taxon>
    </lineage>
</organism>
<dbReference type="NCBIfam" id="TIGR01129">
    <property type="entry name" value="secD"/>
    <property type="match status" value="1"/>
</dbReference>
<evidence type="ECO:0000259" key="12">
    <source>
        <dbReference type="Pfam" id="PF21760"/>
    </source>
</evidence>